<sequence length="329" mass="36926">MNSSLNIAIAADFSLAEKLVTILEQSALSNLSITVIEAEKFSEEQNIRFNGKYVEQLGFGDVDWANYDYLLFAGSLPQVTYVATAAEAGCIVIDVLGICAYLNDIPAVVPGVNNEALQAVRQRNIVSLPNPQISQLALALKPILQQYQLVQIMVTSLLPMTYKGEEKVRELVGQTAQLLNGIPLNEDQQRLAFNVSPIDNQEESIKDQLLLQKILPEFNGQFIEHSIQVPVFYGLSQMVTVVGYEFNEVDIPLVWQQDDLLRYHAEQLITPVLNGEIEENDEVLPLLHISQVNTEQEKLSFWLVSDERGFSRARLAIELLQLLLENDEK</sequence>
<dbReference type="PANTHER" id="PTHR46278">
    <property type="entry name" value="DEHYDROGENASE, PUTATIVE-RELATED"/>
    <property type="match status" value="1"/>
</dbReference>
<evidence type="ECO:0000313" key="4">
    <source>
        <dbReference type="Proteomes" id="UP000030418"/>
    </source>
</evidence>
<feature type="domain" description="Semialdehyde dehydrogenase dimerisation" evidence="2">
    <location>
        <begin position="140"/>
        <end position="241"/>
    </location>
</feature>
<dbReference type="SUPFAM" id="SSF51735">
    <property type="entry name" value="NAD(P)-binding Rossmann-fold domains"/>
    <property type="match status" value="1"/>
</dbReference>
<protein>
    <recommendedName>
        <fullName evidence="2">Semialdehyde dehydrogenase dimerisation domain-containing protein</fullName>
    </recommendedName>
</protein>
<dbReference type="RefSeq" id="WP_039134007.1">
    <property type="nucleotide sequence ID" value="NZ_JPXY01000014.1"/>
</dbReference>
<reference evidence="3 4" key="1">
    <citation type="submission" date="2014-08" db="EMBL/GenBank/DDBJ databases">
        <title>Chaperone-usher fimbriae in a diverse selection of Gallibacterium genomes.</title>
        <authorList>
            <person name="Kudirkiene E."/>
            <person name="Bager R.J."/>
            <person name="Johnson T.J."/>
            <person name="Bojesen A.M."/>
        </authorList>
    </citation>
    <scope>NUCLEOTIDE SEQUENCE [LARGE SCALE GENOMIC DNA]</scope>
    <source>
        <strain evidence="3 4">CCM5976</strain>
    </source>
</reference>
<dbReference type="GO" id="GO:0046983">
    <property type="term" value="F:protein dimerization activity"/>
    <property type="evidence" value="ECO:0007669"/>
    <property type="project" value="InterPro"/>
</dbReference>
<dbReference type="GO" id="GO:0016620">
    <property type="term" value="F:oxidoreductase activity, acting on the aldehyde or oxo group of donors, NAD or NADP as acceptor"/>
    <property type="evidence" value="ECO:0007669"/>
    <property type="project" value="InterPro"/>
</dbReference>
<name>A0A0A2XR66_9PAST</name>
<dbReference type="CDD" id="cd17894">
    <property type="entry name" value="ASADH_USG1_N"/>
    <property type="match status" value="1"/>
</dbReference>
<dbReference type="InterPro" id="IPR036291">
    <property type="entry name" value="NAD(P)-bd_dom_sf"/>
</dbReference>
<dbReference type="PIRSF" id="PIRSF000148">
    <property type="entry name" value="ASA_dh"/>
    <property type="match status" value="1"/>
</dbReference>
<comment type="similarity">
    <text evidence="1">Belongs to the aspartate-semialdehyde dehydrogenase family.</text>
</comment>
<dbReference type="SUPFAM" id="SSF55347">
    <property type="entry name" value="Glyceraldehyde-3-phosphate dehydrogenase-like, C-terminal domain"/>
    <property type="match status" value="1"/>
</dbReference>
<dbReference type="AlphaFoldDB" id="A0A0A2XR66"/>
<gene>
    <name evidence="3" type="ORF">P375_02575</name>
</gene>
<evidence type="ECO:0000313" key="3">
    <source>
        <dbReference type="EMBL" id="KGQ33487.1"/>
    </source>
</evidence>
<dbReference type="Proteomes" id="UP000030418">
    <property type="component" value="Unassembled WGS sequence"/>
</dbReference>
<dbReference type="InterPro" id="IPR012280">
    <property type="entry name" value="Semialdhyde_DH_dimer_dom"/>
</dbReference>
<evidence type="ECO:0000256" key="1">
    <source>
        <dbReference type="ARBA" id="ARBA00010584"/>
    </source>
</evidence>
<dbReference type="Pfam" id="PF02774">
    <property type="entry name" value="Semialdhyde_dhC"/>
    <property type="match status" value="1"/>
</dbReference>
<evidence type="ECO:0000259" key="2">
    <source>
        <dbReference type="Pfam" id="PF02774"/>
    </source>
</evidence>
<dbReference type="GO" id="GO:0008652">
    <property type="term" value="P:amino acid biosynthetic process"/>
    <property type="evidence" value="ECO:0007669"/>
    <property type="project" value="InterPro"/>
</dbReference>
<keyword evidence="4" id="KW-1185">Reference proteome</keyword>
<dbReference type="Gene3D" id="3.40.50.720">
    <property type="entry name" value="NAD(P)-binding Rossmann-like Domain"/>
    <property type="match status" value="1"/>
</dbReference>
<accession>A0A0A2XR66</accession>
<comment type="caution">
    <text evidence="3">The sequence shown here is derived from an EMBL/GenBank/DDBJ whole genome shotgun (WGS) entry which is preliminary data.</text>
</comment>
<dbReference type="PANTHER" id="PTHR46278:SF2">
    <property type="entry name" value="ASPARTATE-SEMIALDEHYDE DEHYDROGENASE"/>
    <property type="match status" value="1"/>
</dbReference>
<dbReference type="Gene3D" id="3.30.360.10">
    <property type="entry name" value="Dihydrodipicolinate Reductase, domain 2"/>
    <property type="match status" value="1"/>
</dbReference>
<proteinExistence type="inferred from homology"/>
<organism evidence="3 4">
    <name type="scientific">Gallibacterium genomosp. 2</name>
    <dbReference type="NCBI Taxonomy" id="155517"/>
    <lineage>
        <taxon>Bacteria</taxon>
        <taxon>Pseudomonadati</taxon>
        <taxon>Pseudomonadota</taxon>
        <taxon>Gammaproteobacteria</taxon>
        <taxon>Pasteurellales</taxon>
        <taxon>Pasteurellaceae</taxon>
        <taxon>Gallibacterium</taxon>
    </lineage>
</organism>
<dbReference type="EMBL" id="JPXY01000014">
    <property type="protein sequence ID" value="KGQ33487.1"/>
    <property type="molecule type" value="Genomic_DNA"/>
</dbReference>